<comment type="function">
    <text evidence="1">Removes the formyl group from the N-terminal Met of newly synthesized proteins.</text>
</comment>
<dbReference type="EC" id="3.5.1.88" evidence="1"/>
<dbReference type="PIRSF" id="PIRSF004749">
    <property type="entry name" value="Pep_def"/>
    <property type="match status" value="1"/>
</dbReference>
<dbReference type="GO" id="GO:0042586">
    <property type="term" value="F:peptide deformylase activity"/>
    <property type="evidence" value="ECO:0007669"/>
    <property type="project" value="UniProtKB-EC"/>
</dbReference>
<dbReference type="AlphaFoldDB" id="A0A8S1R258"/>
<sequence length="219" mass="25670">MKFADKLIQQQNPQVQGLRIIKMGDKDYQKLSQATQQIQMLSPRMKSIISSLKMSAAKQNAISLSCPQIGYNYSIFVILRSLKRNQWKQEDAQACDYMAFINPQKLKESKYTQVEWEECPSFPYLMAKVERAYRIDFQFMNEKFKLIKHSLSDFEARVVQHEIDHLQGITLDKPDVLLIESKRESFKSDDINFEGLQQQLADLEIASMKMKIEQFKNNK</sequence>
<name>A0A8S1R258_9CILI</name>
<dbReference type="EMBL" id="CAJJDN010000130">
    <property type="protein sequence ID" value="CAD8121162.1"/>
    <property type="molecule type" value="Genomic_DNA"/>
</dbReference>
<protein>
    <recommendedName>
        <fullName evidence="1">Peptide deformylase</fullName>
        <ecNumber evidence="1">3.5.1.88</ecNumber>
    </recommendedName>
</protein>
<keyword evidence="1" id="KW-0479">Metal-binding</keyword>
<keyword evidence="3" id="KW-1185">Reference proteome</keyword>
<evidence type="ECO:0000256" key="1">
    <source>
        <dbReference type="RuleBase" id="RU362111"/>
    </source>
</evidence>
<dbReference type="InterPro" id="IPR023635">
    <property type="entry name" value="Peptide_deformylase"/>
</dbReference>
<gene>
    <name evidence="2" type="ORF">PSON_ATCC_30995.1.T1300090</name>
</gene>
<dbReference type="Proteomes" id="UP000692954">
    <property type="component" value="Unassembled WGS sequence"/>
</dbReference>
<keyword evidence="1" id="KW-0648">Protein biosynthesis</keyword>
<dbReference type="PANTHER" id="PTHR10458:SF22">
    <property type="entry name" value="PEPTIDE DEFORMYLASE"/>
    <property type="match status" value="1"/>
</dbReference>
<dbReference type="PANTHER" id="PTHR10458">
    <property type="entry name" value="PEPTIDE DEFORMYLASE"/>
    <property type="match status" value="1"/>
</dbReference>
<dbReference type="GO" id="GO:0046872">
    <property type="term" value="F:metal ion binding"/>
    <property type="evidence" value="ECO:0007669"/>
    <property type="project" value="UniProtKB-KW"/>
</dbReference>
<dbReference type="OrthoDB" id="291739at2759"/>
<comment type="catalytic activity">
    <reaction evidence="1">
        <text>N-terminal N-formyl-L-methionyl-[peptide] + H2O = N-terminal L-methionyl-[peptide] + formate</text>
        <dbReference type="Rhea" id="RHEA:24420"/>
        <dbReference type="Rhea" id="RHEA-COMP:10639"/>
        <dbReference type="Rhea" id="RHEA-COMP:10640"/>
        <dbReference type="ChEBI" id="CHEBI:15377"/>
        <dbReference type="ChEBI" id="CHEBI:15740"/>
        <dbReference type="ChEBI" id="CHEBI:49298"/>
        <dbReference type="ChEBI" id="CHEBI:64731"/>
        <dbReference type="EC" id="3.5.1.88"/>
    </reaction>
</comment>
<dbReference type="Pfam" id="PF01327">
    <property type="entry name" value="Pep_deformylase"/>
    <property type="match status" value="1"/>
</dbReference>
<organism evidence="2 3">
    <name type="scientific">Paramecium sonneborni</name>
    <dbReference type="NCBI Taxonomy" id="65129"/>
    <lineage>
        <taxon>Eukaryota</taxon>
        <taxon>Sar</taxon>
        <taxon>Alveolata</taxon>
        <taxon>Ciliophora</taxon>
        <taxon>Intramacronucleata</taxon>
        <taxon>Oligohymenophorea</taxon>
        <taxon>Peniculida</taxon>
        <taxon>Parameciidae</taxon>
        <taxon>Paramecium</taxon>
    </lineage>
</organism>
<reference evidence="2" key="1">
    <citation type="submission" date="2021-01" db="EMBL/GenBank/DDBJ databases">
        <authorList>
            <consortium name="Genoscope - CEA"/>
            <person name="William W."/>
        </authorList>
    </citation>
    <scope>NUCLEOTIDE SEQUENCE</scope>
</reference>
<evidence type="ECO:0000313" key="3">
    <source>
        <dbReference type="Proteomes" id="UP000692954"/>
    </source>
</evidence>
<comment type="similarity">
    <text evidence="1">Belongs to the polypeptide deformylase family.</text>
</comment>
<evidence type="ECO:0000313" key="2">
    <source>
        <dbReference type="EMBL" id="CAD8121162.1"/>
    </source>
</evidence>
<comment type="caution">
    <text evidence="2">The sequence shown here is derived from an EMBL/GenBank/DDBJ whole genome shotgun (WGS) entry which is preliminary data.</text>
</comment>
<keyword evidence="1" id="KW-0378">Hydrolase</keyword>
<accession>A0A8S1R258</accession>
<proteinExistence type="inferred from homology"/>
<dbReference type="GO" id="GO:0006412">
    <property type="term" value="P:translation"/>
    <property type="evidence" value="ECO:0007669"/>
    <property type="project" value="UniProtKB-KW"/>
</dbReference>